<evidence type="ECO:0000256" key="1">
    <source>
        <dbReference type="SAM" id="MobiDB-lite"/>
    </source>
</evidence>
<dbReference type="EMBL" id="BAABAZ010000005">
    <property type="protein sequence ID" value="GAA4284052.1"/>
    <property type="molecule type" value="Genomic_DNA"/>
</dbReference>
<feature type="region of interest" description="Disordered" evidence="1">
    <location>
        <begin position="14"/>
        <end position="91"/>
    </location>
</feature>
<protein>
    <submittedName>
        <fullName evidence="2">Uncharacterized protein</fullName>
    </submittedName>
</protein>
<evidence type="ECO:0000313" key="3">
    <source>
        <dbReference type="Proteomes" id="UP001501586"/>
    </source>
</evidence>
<feature type="compositionally biased region" description="Basic residues" evidence="1">
    <location>
        <begin position="70"/>
        <end position="91"/>
    </location>
</feature>
<accession>A0ABP8EJE4</accession>
<evidence type="ECO:0000313" key="2">
    <source>
        <dbReference type="EMBL" id="GAA4284052.1"/>
    </source>
</evidence>
<name>A0ABP8EJE4_9MICO</name>
<keyword evidence="3" id="KW-1185">Reference proteome</keyword>
<comment type="caution">
    <text evidence="2">The sequence shown here is derived from an EMBL/GenBank/DDBJ whole genome shotgun (WGS) entry which is preliminary data.</text>
</comment>
<organism evidence="2 3">
    <name type="scientific">Brevibacterium daeguense</name>
    <dbReference type="NCBI Taxonomy" id="909936"/>
    <lineage>
        <taxon>Bacteria</taxon>
        <taxon>Bacillati</taxon>
        <taxon>Actinomycetota</taxon>
        <taxon>Actinomycetes</taxon>
        <taxon>Micrococcales</taxon>
        <taxon>Brevibacteriaceae</taxon>
        <taxon>Brevibacterium</taxon>
    </lineage>
</organism>
<sequence>MDCSPGWFCIEAGSTGSACPHPPPPTASELPEPQALTRQPAPSGPTAALPSRPRCGKMMRFRQEGVTMSKRGRKRRDRRKKAANHGKRPNA</sequence>
<dbReference type="Pfam" id="PF26427">
    <property type="entry name" value="HR_L37"/>
    <property type="match status" value="1"/>
</dbReference>
<proteinExistence type="predicted"/>
<dbReference type="NCBIfam" id="NF047428">
    <property type="entry name" value="ribo_Myco_bL37"/>
    <property type="match status" value="1"/>
</dbReference>
<reference evidence="3" key="1">
    <citation type="journal article" date="2019" name="Int. J. Syst. Evol. Microbiol.">
        <title>The Global Catalogue of Microorganisms (GCM) 10K type strain sequencing project: providing services to taxonomists for standard genome sequencing and annotation.</title>
        <authorList>
            <consortium name="The Broad Institute Genomics Platform"/>
            <consortium name="The Broad Institute Genome Sequencing Center for Infectious Disease"/>
            <person name="Wu L."/>
            <person name="Ma J."/>
        </authorList>
    </citation>
    <scope>NUCLEOTIDE SEQUENCE [LARGE SCALE GENOMIC DNA]</scope>
    <source>
        <strain evidence="3">JCM 17458</strain>
    </source>
</reference>
<dbReference type="InterPro" id="IPR058090">
    <property type="entry name" value="bL37_actino"/>
</dbReference>
<dbReference type="Proteomes" id="UP001501586">
    <property type="component" value="Unassembled WGS sequence"/>
</dbReference>
<gene>
    <name evidence="2" type="ORF">GCM10022261_15830</name>
</gene>